<reference evidence="2 3" key="1">
    <citation type="submission" date="2021-03" db="EMBL/GenBank/DDBJ databases">
        <title>Sequencing the genomes of 1000 actinobacteria strains.</title>
        <authorList>
            <person name="Klenk H.-P."/>
        </authorList>
    </citation>
    <scope>NUCLEOTIDE SEQUENCE [LARGE SCALE GENOMIC DNA]</scope>
    <source>
        <strain evidence="2 3">DSM 46670</strain>
    </source>
</reference>
<dbReference type="InterPro" id="IPR037401">
    <property type="entry name" value="SnoaL-like"/>
</dbReference>
<feature type="domain" description="SnoaL-like" evidence="1">
    <location>
        <begin position="8"/>
        <end position="103"/>
    </location>
</feature>
<organism evidence="2 3">
    <name type="scientific">Kibdelosporangium banguiense</name>
    <dbReference type="NCBI Taxonomy" id="1365924"/>
    <lineage>
        <taxon>Bacteria</taxon>
        <taxon>Bacillati</taxon>
        <taxon>Actinomycetota</taxon>
        <taxon>Actinomycetes</taxon>
        <taxon>Pseudonocardiales</taxon>
        <taxon>Pseudonocardiaceae</taxon>
        <taxon>Kibdelosporangium</taxon>
    </lineage>
</organism>
<dbReference type="Proteomes" id="UP001519332">
    <property type="component" value="Unassembled WGS sequence"/>
</dbReference>
<dbReference type="SUPFAM" id="SSF54427">
    <property type="entry name" value="NTF2-like"/>
    <property type="match status" value="1"/>
</dbReference>
<dbReference type="RefSeq" id="WP_209646665.1">
    <property type="nucleotide sequence ID" value="NZ_JAGINW010000001.1"/>
</dbReference>
<comment type="caution">
    <text evidence="2">The sequence shown here is derived from an EMBL/GenBank/DDBJ whole genome shotgun (WGS) entry which is preliminary data.</text>
</comment>
<sequence>MTTIHDEIETFVAAFNRGDADALDKLYDEHSVLVPAPGRPLTGDQRRAATAHLLGFGAPMKAEIRHIYQACDIALVIVDWSIEGVGMTGTATDVLRRGPDGEWHYVVDNPFGTA</sequence>
<keyword evidence="3" id="KW-1185">Reference proteome</keyword>
<protein>
    <submittedName>
        <fullName evidence="2">Ketosteroid isomerase-like protein</fullName>
    </submittedName>
</protein>
<evidence type="ECO:0000313" key="3">
    <source>
        <dbReference type="Proteomes" id="UP001519332"/>
    </source>
</evidence>
<dbReference type="InterPro" id="IPR032710">
    <property type="entry name" value="NTF2-like_dom_sf"/>
</dbReference>
<name>A0ABS4U004_9PSEU</name>
<dbReference type="Pfam" id="PF12680">
    <property type="entry name" value="SnoaL_2"/>
    <property type="match status" value="1"/>
</dbReference>
<gene>
    <name evidence="2" type="ORF">JOF56_010369</name>
</gene>
<dbReference type="Gene3D" id="3.10.450.50">
    <property type="match status" value="1"/>
</dbReference>
<evidence type="ECO:0000259" key="1">
    <source>
        <dbReference type="Pfam" id="PF12680"/>
    </source>
</evidence>
<proteinExistence type="predicted"/>
<evidence type="ECO:0000313" key="2">
    <source>
        <dbReference type="EMBL" id="MBP2329984.1"/>
    </source>
</evidence>
<dbReference type="EMBL" id="JAGINW010000001">
    <property type="protein sequence ID" value="MBP2329984.1"/>
    <property type="molecule type" value="Genomic_DNA"/>
</dbReference>
<accession>A0ABS4U004</accession>